<dbReference type="SUPFAM" id="SSF110738">
    <property type="entry name" value="Glycerate kinase I"/>
    <property type="match status" value="1"/>
</dbReference>
<proteinExistence type="inferred from homology"/>
<evidence type="ECO:0000313" key="5">
    <source>
        <dbReference type="EMBL" id="MZQ81016.1"/>
    </source>
</evidence>
<dbReference type="PIRSF" id="PIRSF006078">
    <property type="entry name" value="GlxK"/>
    <property type="match status" value="1"/>
</dbReference>
<dbReference type="PANTHER" id="PTHR21599">
    <property type="entry name" value="GLYCERATE KINASE"/>
    <property type="match status" value="1"/>
</dbReference>
<dbReference type="Gene3D" id="3.40.50.10350">
    <property type="entry name" value="Glycerate kinase, domain 1"/>
    <property type="match status" value="1"/>
</dbReference>
<dbReference type="AlphaFoldDB" id="A0A6L8UV31"/>
<sequence length="382" mass="40135">MKIIIAPDSFKGSMSAAAAALAIDKGFRRYMPNVQTVLIPVADGGEGTIDCLIEGIGGVYNSAIVTGPLGNLIEANYGAIKSGSVAVIEMACASGICLLSEDQRNPLLTTTYGTGELISKALDAGYREFILAIGGSATLDGGAGMLQALGMRLLDGDGEDVSWGGGALDKIVTIDNRGWDPRIAESRFLIASDVQNPLIGPEGAVHVFGPQKGATPVMMNQLERNMTHWADLIEAHTGMHLHDKPGAGAAGGLGGSFLAFFPAKLQRGIDVVIEYSSLRQHLIDADLVITGEGRIDNQTVSGKTPMGIAQEAHKFNVPTIAFAGSVGKGIELLYDVGIHSVHSIMNGPMPLEEAMKQAPELLEQASEQIIRTLSIKVSSYLV</sequence>
<dbReference type="GO" id="GO:0008887">
    <property type="term" value="F:glycerate kinase activity"/>
    <property type="evidence" value="ECO:0007669"/>
    <property type="project" value="UniProtKB-UniRule"/>
</dbReference>
<dbReference type="Proteomes" id="UP000481087">
    <property type="component" value="Unassembled WGS sequence"/>
</dbReference>
<dbReference type="EMBL" id="WTUZ01000007">
    <property type="protein sequence ID" value="MZQ81016.1"/>
    <property type="molecule type" value="Genomic_DNA"/>
</dbReference>
<evidence type="ECO:0000256" key="3">
    <source>
        <dbReference type="ARBA" id="ARBA00022777"/>
    </source>
</evidence>
<dbReference type="InterPro" id="IPR018197">
    <property type="entry name" value="Glycerate_kinase_RE-like"/>
</dbReference>
<dbReference type="InterPro" id="IPR004381">
    <property type="entry name" value="Glycerate_kinase"/>
</dbReference>
<evidence type="ECO:0000256" key="4">
    <source>
        <dbReference type="PIRNR" id="PIRNR006078"/>
    </source>
</evidence>
<name>A0A6L8UV31_9BACL</name>
<evidence type="ECO:0000313" key="6">
    <source>
        <dbReference type="Proteomes" id="UP000481087"/>
    </source>
</evidence>
<dbReference type="GO" id="GO:0031388">
    <property type="term" value="P:organic acid phosphorylation"/>
    <property type="evidence" value="ECO:0007669"/>
    <property type="project" value="UniProtKB-UniRule"/>
</dbReference>
<reference evidence="5 6" key="1">
    <citation type="submission" date="2019-12" db="EMBL/GenBank/DDBJ databases">
        <title>Paenibacillus sp. nov. sp. isolated from soil.</title>
        <authorList>
            <person name="Kim J."/>
            <person name="Jeong S.E."/>
            <person name="Jung H.S."/>
            <person name="Jeon C.O."/>
        </authorList>
    </citation>
    <scope>NUCLEOTIDE SEQUENCE [LARGE SCALE GENOMIC DNA]</scope>
    <source>
        <strain evidence="5 6">5J-6</strain>
    </source>
</reference>
<gene>
    <name evidence="5" type="ORF">GQF01_02555</name>
</gene>
<keyword evidence="6" id="KW-1185">Reference proteome</keyword>
<dbReference type="Gene3D" id="3.90.1510.10">
    <property type="entry name" value="Glycerate kinase, domain 2"/>
    <property type="match status" value="1"/>
</dbReference>
<dbReference type="InterPro" id="IPR036129">
    <property type="entry name" value="Glycerate_kinase_sf"/>
</dbReference>
<protein>
    <submittedName>
        <fullName evidence="5">Glycerate kinase</fullName>
        <ecNumber evidence="5">2.7.1.-</ecNumber>
    </submittedName>
</protein>
<comment type="caution">
    <text evidence="5">The sequence shown here is derived from an EMBL/GenBank/DDBJ whole genome shotgun (WGS) entry which is preliminary data.</text>
</comment>
<dbReference type="NCBIfam" id="TIGR00045">
    <property type="entry name" value="glycerate kinase"/>
    <property type="match status" value="1"/>
</dbReference>
<comment type="similarity">
    <text evidence="1 4">Belongs to the glycerate kinase type-1 family.</text>
</comment>
<accession>A0A6L8UV31</accession>
<dbReference type="EC" id="2.7.1.-" evidence="5"/>
<dbReference type="PANTHER" id="PTHR21599:SF0">
    <property type="entry name" value="GLYCERATE KINASE"/>
    <property type="match status" value="1"/>
</dbReference>
<evidence type="ECO:0000256" key="1">
    <source>
        <dbReference type="ARBA" id="ARBA00006284"/>
    </source>
</evidence>
<keyword evidence="3 4" id="KW-0418">Kinase</keyword>
<dbReference type="Pfam" id="PF02595">
    <property type="entry name" value="Gly_kinase"/>
    <property type="match status" value="1"/>
</dbReference>
<dbReference type="RefSeq" id="WP_161405331.1">
    <property type="nucleotide sequence ID" value="NZ_WTUZ01000007.1"/>
</dbReference>
<dbReference type="InterPro" id="IPR018193">
    <property type="entry name" value="Glyc_kinase_flavodox-like_fold"/>
</dbReference>
<organism evidence="5 6">
    <name type="scientific">Paenibacillus silvestris</name>
    <dbReference type="NCBI Taxonomy" id="2606219"/>
    <lineage>
        <taxon>Bacteria</taxon>
        <taxon>Bacillati</taxon>
        <taxon>Bacillota</taxon>
        <taxon>Bacilli</taxon>
        <taxon>Bacillales</taxon>
        <taxon>Paenibacillaceae</taxon>
        <taxon>Paenibacillus</taxon>
    </lineage>
</organism>
<keyword evidence="2 4" id="KW-0808">Transferase</keyword>
<evidence type="ECO:0000256" key="2">
    <source>
        <dbReference type="ARBA" id="ARBA00022679"/>
    </source>
</evidence>